<proteinExistence type="predicted"/>
<evidence type="ECO:0000313" key="2">
    <source>
        <dbReference type="EMBL" id="JAT52786.1"/>
    </source>
</evidence>
<accession>A0A1D1YDR9</accession>
<sequence length="210" mass="23600">MADNKSSFMKFLSGIKMMFTAIVFICALITLSALISITNHLIKVENDTRQAYLVELLTQILNGFFMLLSLTVAHTRIIPFITVIQLISKGKDQDSTYFIKKQKLIQKYASWYDDRCVSLSYLLFLYSLWIINLILQASITAILVSFSTYKDGVVVLPMITLKPRPTKLMGGLVILTIGSSVLIGLLSGYKMYQARKIRKSDPPTVNDSAV</sequence>
<dbReference type="AlphaFoldDB" id="A0A1D1YDR9"/>
<feature type="transmembrane region" description="Helical" evidence="1">
    <location>
        <begin position="121"/>
        <end position="148"/>
    </location>
</feature>
<name>A0A1D1YDR9_9ARAE</name>
<evidence type="ECO:0000256" key="1">
    <source>
        <dbReference type="SAM" id="Phobius"/>
    </source>
</evidence>
<dbReference type="EMBL" id="GDJX01015150">
    <property type="protein sequence ID" value="JAT52786.1"/>
    <property type="molecule type" value="Transcribed_RNA"/>
</dbReference>
<feature type="transmembrane region" description="Helical" evidence="1">
    <location>
        <begin position="60"/>
        <end position="87"/>
    </location>
</feature>
<protein>
    <submittedName>
        <fullName evidence="2">NAD(P)H-quinone oxidoreductase subunit 2, chloroplastic</fullName>
    </submittedName>
</protein>
<organism evidence="2">
    <name type="scientific">Anthurium amnicola</name>
    <dbReference type="NCBI Taxonomy" id="1678845"/>
    <lineage>
        <taxon>Eukaryota</taxon>
        <taxon>Viridiplantae</taxon>
        <taxon>Streptophyta</taxon>
        <taxon>Embryophyta</taxon>
        <taxon>Tracheophyta</taxon>
        <taxon>Spermatophyta</taxon>
        <taxon>Magnoliopsida</taxon>
        <taxon>Liliopsida</taxon>
        <taxon>Araceae</taxon>
        <taxon>Pothoideae</taxon>
        <taxon>Potheae</taxon>
        <taxon>Anthurium</taxon>
    </lineage>
</organism>
<keyword evidence="1" id="KW-0472">Membrane</keyword>
<keyword evidence="1" id="KW-0812">Transmembrane</keyword>
<keyword evidence="1" id="KW-1133">Transmembrane helix</keyword>
<feature type="transmembrane region" description="Helical" evidence="1">
    <location>
        <begin position="168"/>
        <end position="189"/>
    </location>
</feature>
<gene>
    <name evidence="2" type="primary">ndhB_2</name>
    <name evidence="2" type="ORF">g.31375</name>
</gene>
<reference evidence="2" key="1">
    <citation type="submission" date="2015-07" db="EMBL/GenBank/DDBJ databases">
        <title>Transcriptome Assembly of Anthurium amnicola.</title>
        <authorList>
            <person name="Suzuki J."/>
        </authorList>
    </citation>
    <scope>NUCLEOTIDE SEQUENCE</scope>
</reference>